<dbReference type="Pfam" id="PF01008">
    <property type="entry name" value="IF-2B"/>
    <property type="match status" value="2"/>
</dbReference>
<dbReference type="Gene3D" id="3.40.50.10470">
    <property type="entry name" value="Translation initiation factor eif-2b, domain 2"/>
    <property type="match status" value="1"/>
</dbReference>
<proteinExistence type="inferred from homology"/>
<dbReference type="GO" id="GO:0003743">
    <property type="term" value="F:translation initiation factor activity"/>
    <property type="evidence" value="ECO:0007669"/>
    <property type="project" value="UniProtKB-KW"/>
</dbReference>
<keyword evidence="4" id="KW-0396">Initiation factor</keyword>
<protein>
    <recommendedName>
        <fullName evidence="6">Translation initiation factor eIF2B subunit beta</fullName>
    </recommendedName>
    <alternativeName>
        <fullName evidence="7">eIF2B GDP-GTP exchange factor subunit beta</fullName>
    </alternativeName>
</protein>
<dbReference type="GO" id="GO:0005829">
    <property type="term" value="C:cytosol"/>
    <property type="evidence" value="ECO:0007669"/>
    <property type="project" value="UniProtKB-SubCell"/>
</dbReference>
<dbReference type="InterPro" id="IPR000649">
    <property type="entry name" value="IF-2B-related"/>
</dbReference>
<dbReference type="WBParaSite" id="Csp11.Scaffold629.g11796.t1">
    <property type="protein sequence ID" value="Csp11.Scaffold629.g11796.t1"/>
    <property type="gene ID" value="Csp11.Scaffold629.g11796"/>
</dbReference>
<dbReference type="GO" id="GO:0005851">
    <property type="term" value="C:eukaryotic translation initiation factor 2B complex"/>
    <property type="evidence" value="ECO:0007669"/>
    <property type="project" value="TreeGrafter"/>
</dbReference>
<keyword evidence="5" id="KW-0648">Protein biosynthesis</keyword>
<sequence>MDPTTEIEELKRMFIFSLRKKYPRDSSSAIATATVHLLRKILNRENPKTMNDLQVSLANHCKRLHAAERSELIIINMGLMISKLARDEVLQKKGGGEPEPLYTLWRDDDETTEKLKTADMKKIKKDLQASIKELTSEIDSSRDCIAIQSTELLFNNDVVMVHSLASSKTMHAFLTHATKSGRKHRVIDIVDEEEQLESAPDFVSPIELYEVASRMPETSKVVLVAAAYFPDGSCLVPAGGHQIALLAKRHCVPVYVLAPFYKLCPFFMTDPDSLHTFRSNQLPFDLSAKSVGLVDCLHPAFDCLQSDLVTLFVSNTSCIIPSHVNRLKEDYYHAQDIADY</sequence>
<evidence type="ECO:0000256" key="5">
    <source>
        <dbReference type="ARBA" id="ARBA00022917"/>
    </source>
</evidence>
<dbReference type="PANTHER" id="PTHR45859:SF1">
    <property type="entry name" value="TRANSLATION INITIATION FACTOR EIF-2B SUBUNIT BETA"/>
    <property type="match status" value="1"/>
</dbReference>
<evidence type="ECO:0000256" key="9">
    <source>
        <dbReference type="RuleBase" id="RU003814"/>
    </source>
</evidence>
<keyword evidence="10" id="KW-1185">Reference proteome</keyword>
<accession>A0A1I7TU34</accession>
<evidence type="ECO:0000256" key="2">
    <source>
        <dbReference type="ARBA" id="ARBA00007251"/>
    </source>
</evidence>
<dbReference type="PANTHER" id="PTHR45859">
    <property type="entry name" value="TRANSLATION INITIATION FACTOR EIF-2B SUBUNIT BETA"/>
    <property type="match status" value="1"/>
</dbReference>
<dbReference type="AlphaFoldDB" id="A0A1I7TU34"/>
<dbReference type="SUPFAM" id="SSF100950">
    <property type="entry name" value="NagB/RpiA/CoA transferase-like"/>
    <property type="match status" value="1"/>
</dbReference>
<dbReference type="STRING" id="1561998.A0A1I7TU34"/>
<name>A0A1I7TU34_9PELO</name>
<dbReference type="Proteomes" id="UP000095282">
    <property type="component" value="Unplaced"/>
</dbReference>
<dbReference type="InterPro" id="IPR037171">
    <property type="entry name" value="NagB/RpiA_transferase-like"/>
</dbReference>
<evidence type="ECO:0000256" key="3">
    <source>
        <dbReference type="ARBA" id="ARBA00022490"/>
    </source>
</evidence>
<dbReference type="eggNOG" id="KOG1465">
    <property type="taxonomic scope" value="Eukaryota"/>
</dbReference>
<evidence type="ECO:0000256" key="6">
    <source>
        <dbReference type="ARBA" id="ARBA00044122"/>
    </source>
</evidence>
<comment type="subunit">
    <text evidence="8">Component of the translation initiation factor 2B (eIF2B) complex which is a heterodecamer of two sets of five different subunits: alpha, beta, gamma, delta and epsilon. Subunits alpha, beta and delta comprise a regulatory subcomplex and subunits epsilon and gamma comprise a catalytic subcomplex. Within the complex, the hexameric regulatory complex resides at the center, with the two heterodimeric catalytic subcomplexes bound on opposite sides.</text>
</comment>
<evidence type="ECO:0000256" key="1">
    <source>
        <dbReference type="ARBA" id="ARBA00004514"/>
    </source>
</evidence>
<evidence type="ECO:0000256" key="4">
    <source>
        <dbReference type="ARBA" id="ARBA00022540"/>
    </source>
</evidence>
<dbReference type="InterPro" id="IPR042529">
    <property type="entry name" value="IF_2B-like_C"/>
</dbReference>
<evidence type="ECO:0000313" key="10">
    <source>
        <dbReference type="Proteomes" id="UP000095282"/>
    </source>
</evidence>
<keyword evidence="3" id="KW-0963">Cytoplasm</keyword>
<evidence type="ECO:0000313" key="11">
    <source>
        <dbReference type="WBParaSite" id="Csp11.Scaffold629.g11796.t1"/>
    </source>
</evidence>
<comment type="similarity">
    <text evidence="2 9">Belongs to the eIF-2B alpha/beta/delta subunits family.</text>
</comment>
<comment type="subcellular location">
    <subcellularLocation>
        <location evidence="1">Cytoplasm</location>
        <location evidence="1">Cytosol</location>
    </subcellularLocation>
</comment>
<dbReference type="GO" id="GO:0005085">
    <property type="term" value="F:guanyl-nucleotide exchange factor activity"/>
    <property type="evidence" value="ECO:0007669"/>
    <property type="project" value="TreeGrafter"/>
</dbReference>
<reference evidence="11" key="1">
    <citation type="submission" date="2016-11" db="UniProtKB">
        <authorList>
            <consortium name="WormBaseParasite"/>
        </authorList>
    </citation>
    <scope>IDENTIFICATION</scope>
</reference>
<dbReference type="InterPro" id="IPR051855">
    <property type="entry name" value="eIF2B_beta_subunit"/>
</dbReference>
<evidence type="ECO:0000256" key="7">
    <source>
        <dbReference type="ARBA" id="ARBA00044228"/>
    </source>
</evidence>
<organism evidence="10 11">
    <name type="scientific">Caenorhabditis tropicalis</name>
    <dbReference type="NCBI Taxonomy" id="1561998"/>
    <lineage>
        <taxon>Eukaryota</taxon>
        <taxon>Metazoa</taxon>
        <taxon>Ecdysozoa</taxon>
        <taxon>Nematoda</taxon>
        <taxon>Chromadorea</taxon>
        <taxon>Rhabditida</taxon>
        <taxon>Rhabditina</taxon>
        <taxon>Rhabditomorpha</taxon>
        <taxon>Rhabditoidea</taxon>
        <taxon>Rhabditidae</taxon>
        <taxon>Peloderinae</taxon>
        <taxon>Caenorhabditis</taxon>
    </lineage>
</organism>
<evidence type="ECO:0000256" key="8">
    <source>
        <dbReference type="ARBA" id="ARBA00046432"/>
    </source>
</evidence>